<protein>
    <submittedName>
        <fullName evidence="1">Uncharacterized protein</fullName>
    </submittedName>
</protein>
<accession>A0A1V2LS54</accession>
<comment type="caution">
    <text evidence="1">The sequence shown here is derived from an EMBL/GenBank/DDBJ whole genome shotgun (WGS) entry which is preliminary data.</text>
</comment>
<proteinExistence type="predicted"/>
<reference evidence="2" key="1">
    <citation type="journal article" date="2017" name="Genome Announc.">
        <title>Genome sequences of Cyberlindnera fabianii 65, Pichia kudriavzevii 129, and Saccharomyces cerevisiae 131 isolated from fermented masau fruits in Zimbabwe.</title>
        <authorList>
            <person name="van Rijswijck I.M.H."/>
            <person name="Derks M.F.L."/>
            <person name="Abee T."/>
            <person name="de Ridder D."/>
            <person name="Smid E.J."/>
        </authorList>
    </citation>
    <scope>NUCLEOTIDE SEQUENCE [LARGE SCALE GENOMIC DNA]</scope>
    <source>
        <strain evidence="2">129</strain>
    </source>
</reference>
<name>A0A1V2LS54_PICKU</name>
<evidence type="ECO:0000313" key="1">
    <source>
        <dbReference type="EMBL" id="ONH76715.1"/>
    </source>
</evidence>
<evidence type="ECO:0000313" key="2">
    <source>
        <dbReference type="Proteomes" id="UP000189274"/>
    </source>
</evidence>
<dbReference type="EMBL" id="MQVM01000003">
    <property type="protein sequence ID" value="ONH76715.1"/>
    <property type="molecule type" value="Genomic_DNA"/>
</dbReference>
<sequence length="24" mass="2574">GAPLFIQEDIDPLHPLCGAPVHPH</sequence>
<dbReference type="AlphaFoldDB" id="A0A1V2LS54"/>
<organism evidence="1 2">
    <name type="scientific">Pichia kudriavzevii</name>
    <name type="common">Yeast</name>
    <name type="synonym">Issatchenkia orientalis</name>
    <dbReference type="NCBI Taxonomy" id="4909"/>
    <lineage>
        <taxon>Eukaryota</taxon>
        <taxon>Fungi</taxon>
        <taxon>Dikarya</taxon>
        <taxon>Ascomycota</taxon>
        <taxon>Saccharomycotina</taxon>
        <taxon>Pichiomycetes</taxon>
        <taxon>Pichiales</taxon>
        <taxon>Pichiaceae</taxon>
        <taxon>Pichia</taxon>
    </lineage>
</organism>
<dbReference type="Proteomes" id="UP000189274">
    <property type="component" value="Unassembled WGS sequence"/>
</dbReference>
<gene>
    <name evidence="1" type="ORF">BOH78_1008</name>
</gene>
<feature type="non-terminal residue" evidence="1">
    <location>
        <position position="1"/>
    </location>
</feature>